<keyword evidence="3" id="KW-1185">Reference proteome</keyword>
<name>A0A158EK98_9BURK</name>
<organism evidence="2 3">
    <name type="scientific">Caballeronia calidae</name>
    <dbReference type="NCBI Taxonomy" id="1777139"/>
    <lineage>
        <taxon>Bacteria</taxon>
        <taxon>Pseudomonadati</taxon>
        <taxon>Pseudomonadota</taxon>
        <taxon>Betaproteobacteria</taxon>
        <taxon>Burkholderiales</taxon>
        <taxon>Burkholderiaceae</taxon>
        <taxon>Caballeronia</taxon>
    </lineage>
</organism>
<dbReference type="EMBL" id="FCOX02000196">
    <property type="protein sequence ID" value="SAL07279.1"/>
    <property type="molecule type" value="Genomic_DNA"/>
</dbReference>
<accession>A0A158EK98</accession>
<protein>
    <submittedName>
        <fullName evidence="2">Transposase IS66</fullName>
    </submittedName>
</protein>
<evidence type="ECO:0000313" key="3">
    <source>
        <dbReference type="Proteomes" id="UP000071859"/>
    </source>
</evidence>
<sequence>MLQHVRFKYGCRRCDRHAKHTSIITAPMSVQPLPGSHASPEIITAVTVGKFVDGTPLYRMEHVLARADIPVTRGSLAKSIIRPAQLHYSRLYKALHQTLLSQGLIQGDETTTQVLKEDGKTPQSKSYMWCYRSAEECEQPVVLCDYQPGRGQQYPQAFLAVYKGTLLTDGLSMRTKAAKRKRVRSFIRRSNTSGRCIRSRCLRKRCPGRRDTCGLSIPFETAAQCAAAGSLQEMAG</sequence>
<evidence type="ECO:0000313" key="2">
    <source>
        <dbReference type="EMBL" id="SAL07279.1"/>
    </source>
</evidence>
<proteinExistence type="predicted"/>
<dbReference type="AlphaFoldDB" id="A0A158EK98"/>
<gene>
    <name evidence="2" type="ORF">AWB78_08512</name>
</gene>
<feature type="domain" description="Transposase IS66 central" evidence="1">
    <location>
        <begin position="36"/>
        <end position="183"/>
    </location>
</feature>
<dbReference type="Proteomes" id="UP000071859">
    <property type="component" value="Unassembled WGS sequence"/>
</dbReference>
<evidence type="ECO:0000259" key="1">
    <source>
        <dbReference type="Pfam" id="PF03050"/>
    </source>
</evidence>
<dbReference type="PANTHER" id="PTHR33678:SF1">
    <property type="entry name" value="BLL1576 PROTEIN"/>
    <property type="match status" value="1"/>
</dbReference>
<dbReference type="InterPro" id="IPR052344">
    <property type="entry name" value="Transposase-related"/>
</dbReference>
<dbReference type="InterPro" id="IPR004291">
    <property type="entry name" value="Transposase_IS66_central"/>
</dbReference>
<dbReference type="PANTHER" id="PTHR33678">
    <property type="entry name" value="BLL1576 PROTEIN"/>
    <property type="match status" value="1"/>
</dbReference>
<comment type="caution">
    <text evidence="2">The sequence shown here is derived from an EMBL/GenBank/DDBJ whole genome shotgun (WGS) entry which is preliminary data.</text>
</comment>
<dbReference type="Pfam" id="PF03050">
    <property type="entry name" value="DDE_Tnp_IS66"/>
    <property type="match status" value="1"/>
</dbReference>
<reference evidence="2" key="1">
    <citation type="submission" date="2016-01" db="EMBL/GenBank/DDBJ databases">
        <authorList>
            <person name="Peeters C."/>
        </authorList>
    </citation>
    <scope>NUCLEOTIDE SEQUENCE</scope>
    <source>
        <strain evidence="2">LMG 29321</strain>
    </source>
</reference>